<feature type="transmembrane region" description="Helical" evidence="12">
    <location>
        <begin position="145"/>
        <end position="165"/>
    </location>
</feature>
<dbReference type="AlphaFoldDB" id="A0AAV5GDG7"/>
<dbReference type="PANTHER" id="PTHR28286">
    <property type="match status" value="1"/>
</dbReference>
<evidence type="ECO:0000256" key="12">
    <source>
        <dbReference type="SAM" id="Phobius"/>
    </source>
</evidence>
<evidence type="ECO:0000256" key="3">
    <source>
        <dbReference type="ARBA" id="ARBA00022543"/>
    </source>
</evidence>
<dbReference type="Proteomes" id="UP001342314">
    <property type="component" value="Unassembled WGS sequence"/>
</dbReference>
<dbReference type="PRINTS" id="PR00251">
    <property type="entry name" value="BACTRLOPSIN"/>
</dbReference>
<keyword evidence="7 12" id="KW-1133">Transmembrane helix</keyword>
<dbReference type="GO" id="GO:0009881">
    <property type="term" value="F:photoreceptor activity"/>
    <property type="evidence" value="ECO:0007669"/>
    <property type="project" value="UniProtKB-KW"/>
</dbReference>
<dbReference type="GO" id="GO:0005886">
    <property type="term" value="C:plasma membrane"/>
    <property type="evidence" value="ECO:0007669"/>
    <property type="project" value="TreeGrafter"/>
</dbReference>
<dbReference type="GO" id="GO:0005783">
    <property type="term" value="C:endoplasmic reticulum"/>
    <property type="evidence" value="ECO:0007669"/>
    <property type="project" value="TreeGrafter"/>
</dbReference>
<keyword evidence="9 12" id="KW-0472">Membrane</keyword>
<dbReference type="PANTHER" id="PTHR28286:SF1">
    <property type="entry name" value="30 KDA HEAT SHOCK PROTEIN-RELATED"/>
    <property type="match status" value="1"/>
</dbReference>
<proteinExistence type="inferred from homology"/>
<dbReference type="Pfam" id="PF01036">
    <property type="entry name" value="Bac_rhodopsin"/>
    <property type="match status" value="1"/>
</dbReference>
<evidence type="ECO:0008006" key="15">
    <source>
        <dbReference type="Google" id="ProtNLM"/>
    </source>
</evidence>
<dbReference type="SMART" id="SM01021">
    <property type="entry name" value="Bac_rhodopsin"/>
    <property type="match status" value="1"/>
</dbReference>
<keyword evidence="8" id="KW-0157">Chromophore</keyword>
<evidence type="ECO:0000313" key="14">
    <source>
        <dbReference type="Proteomes" id="UP001342314"/>
    </source>
</evidence>
<dbReference type="SUPFAM" id="SSF81321">
    <property type="entry name" value="Family A G protein-coupled receptor-like"/>
    <property type="match status" value="1"/>
</dbReference>
<sequence>MEAAADFLVKRNNVLNVNPLVANIDITTAASDWLWAVFAVMLASAIGLLAWGHSRPIGERAFHELAAALCFTASVAYFSMASDLGAAAVPVEFVRGGTLGENWVALGVTDPTRSIWYARYIDWTITTPMLLLSLVLATGMPLSQIFGLIFFDIVMIITGLLGALTPSRYKWGFFTFGCVAMLWIFYVLMFTARKSATLLGSDYAKAYTVSASVLAVLWFVYPIIWGVADGGNVITPTSEMVAYGVLDLLAKPVFSFIHMMQISRLDYARLGFSSSKVSDGAHQGLLHEKGPMSQSATPRPSTVVGDGNAFHNAPATQAHAQPQVAV</sequence>
<feature type="transmembrane region" description="Helical" evidence="12">
    <location>
        <begin position="204"/>
        <end position="228"/>
    </location>
</feature>
<comment type="caution">
    <text evidence="13">The sequence shown here is derived from an EMBL/GenBank/DDBJ whole genome shotgun (WGS) entry which is preliminary data.</text>
</comment>
<dbReference type="CDD" id="cd15239">
    <property type="entry name" value="7tm_YRO2_fungal-like"/>
    <property type="match status" value="1"/>
</dbReference>
<gene>
    <name evidence="13" type="ORF">Rhopal_000645-T1</name>
</gene>
<keyword evidence="5 12" id="KW-0812">Transmembrane</keyword>
<comment type="subcellular location">
    <subcellularLocation>
        <location evidence="1">Membrane</location>
        <topology evidence="1">Multi-pass membrane protein</topology>
    </subcellularLocation>
</comment>
<dbReference type="GO" id="GO:0007602">
    <property type="term" value="P:phototransduction"/>
    <property type="evidence" value="ECO:0007669"/>
    <property type="project" value="UniProtKB-KW"/>
</dbReference>
<evidence type="ECO:0000256" key="4">
    <source>
        <dbReference type="ARBA" id="ARBA00022606"/>
    </source>
</evidence>
<evidence type="ECO:0000256" key="10">
    <source>
        <dbReference type="ARBA" id="ARBA00023170"/>
    </source>
</evidence>
<feature type="transmembrane region" description="Helical" evidence="12">
    <location>
        <begin position="171"/>
        <end position="192"/>
    </location>
</feature>
<feature type="transmembrane region" description="Helical" evidence="12">
    <location>
        <begin position="33"/>
        <end position="53"/>
    </location>
</feature>
<comment type="similarity">
    <text evidence="2">Belongs to the archaeal/bacterial/fungal opsin family.</text>
</comment>
<keyword evidence="10" id="KW-0675">Receptor</keyword>
<keyword evidence="6" id="KW-0681">Retinal protein</keyword>
<dbReference type="Gene3D" id="1.20.1070.10">
    <property type="entry name" value="Rhodopsin 7-helix transmembrane proteins"/>
    <property type="match status" value="1"/>
</dbReference>
<dbReference type="PROSITE" id="PS00950">
    <property type="entry name" value="BACTERIAL_OPSIN_1"/>
    <property type="match status" value="1"/>
</dbReference>
<keyword evidence="14" id="KW-1185">Reference proteome</keyword>
<dbReference type="InterPro" id="IPR001425">
    <property type="entry name" value="Arc/bac/fun_rhodopsins"/>
</dbReference>
<feature type="transmembrane region" description="Helical" evidence="12">
    <location>
        <begin position="240"/>
        <end position="260"/>
    </location>
</feature>
<keyword evidence="4" id="KW-0716">Sensory transduction</keyword>
<dbReference type="FunFam" id="1.20.1070.10:FF:000160">
    <property type="entry name" value="Related to Opsin-1"/>
    <property type="match status" value="1"/>
</dbReference>
<evidence type="ECO:0000256" key="9">
    <source>
        <dbReference type="ARBA" id="ARBA00023136"/>
    </source>
</evidence>
<evidence type="ECO:0000256" key="6">
    <source>
        <dbReference type="ARBA" id="ARBA00022925"/>
    </source>
</evidence>
<name>A0AAV5GDG7_9BASI</name>
<evidence type="ECO:0000256" key="7">
    <source>
        <dbReference type="ARBA" id="ARBA00022989"/>
    </source>
</evidence>
<organism evidence="13 14">
    <name type="scientific">Rhodotorula paludigena</name>
    <dbReference type="NCBI Taxonomy" id="86838"/>
    <lineage>
        <taxon>Eukaryota</taxon>
        <taxon>Fungi</taxon>
        <taxon>Dikarya</taxon>
        <taxon>Basidiomycota</taxon>
        <taxon>Pucciniomycotina</taxon>
        <taxon>Microbotryomycetes</taxon>
        <taxon>Sporidiobolales</taxon>
        <taxon>Sporidiobolaceae</taxon>
        <taxon>Rhodotorula</taxon>
    </lineage>
</organism>
<feature type="transmembrane region" description="Helical" evidence="12">
    <location>
        <begin position="65"/>
        <end position="89"/>
    </location>
</feature>
<protein>
    <recommendedName>
        <fullName evidence="15">Family A G protein-coupled receptor-like protein</fullName>
    </recommendedName>
</protein>
<evidence type="ECO:0000313" key="13">
    <source>
        <dbReference type="EMBL" id="GJN87690.1"/>
    </source>
</evidence>
<dbReference type="InterPro" id="IPR018229">
    <property type="entry name" value="Rhodopsin_retinal_BS"/>
</dbReference>
<evidence type="ECO:0000256" key="8">
    <source>
        <dbReference type="ARBA" id="ARBA00022991"/>
    </source>
</evidence>
<reference evidence="13 14" key="1">
    <citation type="submission" date="2021-12" db="EMBL/GenBank/DDBJ databases">
        <title>High titer production of polyol ester of fatty acids by Rhodotorula paludigena BS15 towards product separation-free biomass refinery.</title>
        <authorList>
            <person name="Mano J."/>
            <person name="Ono H."/>
            <person name="Tanaka T."/>
            <person name="Naito K."/>
            <person name="Sushida H."/>
            <person name="Ike M."/>
            <person name="Tokuyasu K."/>
            <person name="Kitaoka M."/>
        </authorList>
    </citation>
    <scope>NUCLEOTIDE SEQUENCE [LARGE SCALE GENOMIC DNA]</scope>
    <source>
        <strain evidence="13 14">BS15</strain>
    </source>
</reference>
<evidence type="ECO:0000256" key="11">
    <source>
        <dbReference type="SAM" id="MobiDB-lite"/>
    </source>
</evidence>
<dbReference type="InterPro" id="IPR043476">
    <property type="entry name" value="Yro2-like_7TM"/>
</dbReference>
<evidence type="ECO:0000256" key="2">
    <source>
        <dbReference type="ARBA" id="ARBA00008130"/>
    </source>
</evidence>
<feature type="transmembrane region" description="Helical" evidence="12">
    <location>
        <begin position="120"/>
        <end position="138"/>
    </location>
</feature>
<dbReference type="PROSITE" id="PS00327">
    <property type="entry name" value="BACTERIAL_OPSIN_RET"/>
    <property type="match status" value="1"/>
</dbReference>
<evidence type="ECO:0000256" key="5">
    <source>
        <dbReference type="ARBA" id="ARBA00022692"/>
    </source>
</evidence>
<feature type="region of interest" description="Disordered" evidence="11">
    <location>
        <begin position="283"/>
        <end position="326"/>
    </location>
</feature>
<dbReference type="EMBL" id="BQKY01000002">
    <property type="protein sequence ID" value="GJN87690.1"/>
    <property type="molecule type" value="Genomic_DNA"/>
</dbReference>
<accession>A0AAV5GDG7</accession>
<keyword evidence="3" id="KW-0600">Photoreceptor protein</keyword>
<dbReference type="GO" id="GO:0005216">
    <property type="term" value="F:monoatomic ion channel activity"/>
    <property type="evidence" value="ECO:0007669"/>
    <property type="project" value="InterPro"/>
</dbReference>
<evidence type="ECO:0000256" key="1">
    <source>
        <dbReference type="ARBA" id="ARBA00004141"/>
    </source>
</evidence>